<dbReference type="Proteomes" id="UP000693941">
    <property type="component" value="Chromosome"/>
</dbReference>
<organism evidence="3 4">
    <name type="scientific">Saccharolobus shibatae</name>
    <dbReference type="NCBI Taxonomy" id="2286"/>
    <lineage>
        <taxon>Archaea</taxon>
        <taxon>Thermoproteota</taxon>
        <taxon>Thermoprotei</taxon>
        <taxon>Sulfolobales</taxon>
        <taxon>Sulfolobaceae</taxon>
        <taxon>Saccharolobus</taxon>
    </lineage>
</organism>
<keyword evidence="1" id="KW-1133">Transmembrane helix</keyword>
<keyword evidence="1" id="KW-0812">Transmembrane</keyword>
<gene>
    <name evidence="2" type="ORF">J5U21_00605</name>
    <name evidence="3" type="ORF">J5U22_00536</name>
</gene>
<dbReference type="AlphaFoldDB" id="A0A8F5GYD9"/>
<proteinExistence type="predicted"/>
<dbReference type="EMBL" id="CP077715">
    <property type="protein sequence ID" value="QXJ30956.1"/>
    <property type="molecule type" value="Genomic_DNA"/>
</dbReference>
<sequence>MFLDDINIYNYKAYLINIIARNIIFIYSIAYYSTRIMKE</sequence>
<protein>
    <submittedName>
        <fullName evidence="3">Uncharacterized protein</fullName>
    </submittedName>
</protein>
<name>A0A8F5GYD9_9CREN</name>
<keyword evidence="1" id="KW-0472">Membrane</keyword>
<reference evidence="3 4" key="1">
    <citation type="journal article" date="2021" name="Environ. Microbiol.">
        <title>New insights into the diversity and evolution of the archaeal mobilome from three complete genomes of Saccharolobus shibatae.</title>
        <authorList>
            <person name="Medvedeva S."/>
            <person name="Brandt D."/>
            <person name="Cvirkaite-Krupovic V."/>
            <person name="Liu Y."/>
            <person name="Severinov K."/>
            <person name="Ishino S."/>
            <person name="Ishino Y."/>
            <person name="Prangishvili D."/>
            <person name="Kalinowski J."/>
            <person name="Krupovic M."/>
        </authorList>
    </citation>
    <scope>NUCLEOTIDE SEQUENCE [LARGE SCALE GENOMIC DNA]</scope>
    <source>
        <strain evidence="2">BEU9</strain>
        <strain evidence="3 4">S38A</strain>
    </source>
</reference>
<evidence type="ECO:0000313" key="4">
    <source>
        <dbReference type="Proteomes" id="UP000694036"/>
    </source>
</evidence>
<accession>A0A8F5GYD9</accession>
<evidence type="ECO:0000313" key="2">
    <source>
        <dbReference type="EMBL" id="QXJ30956.1"/>
    </source>
</evidence>
<evidence type="ECO:0000313" key="3">
    <source>
        <dbReference type="EMBL" id="QXJ33991.1"/>
    </source>
</evidence>
<keyword evidence="4" id="KW-1185">Reference proteome</keyword>
<dbReference type="EMBL" id="CP077713">
    <property type="protein sequence ID" value="QXJ33991.1"/>
    <property type="molecule type" value="Genomic_DNA"/>
</dbReference>
<feature type="transmembrane region" description="Helical" evidence="1">
    <location>
        <begin position="12"/>
        <end position="32"/>
    </location>
</feature>
<dbReference type="Proteomes" id="UP000694036">
    <property type="component" value="Chromosome"/>
</dbReference>
<evidence type="ECO:0000256" key="1">
    <source>
        <dbReference type="SAM" id="Phobius"/>
    </source>
</evidence>